<dbReference type="Pfam" id="PF08241">
    <property type="entry name" value="Methyltransf_11"/>
    <property type="match status" value="1"/>
</dbReference>
<dbReference type="GO" id="GO:0032259">
    <property type="term" value="P:methylation"/>
    <property type="evidence" value="ECO:0007669"/>
    <property type="project" value="UniProtKB-KW"/>
</dbReference>
<dbReference type="GO" id="GO:0008168">
    <property type="term" value="F:methyltransferase activity"/>
    <property type="evidence" value="ECO:0007669"/>
    <property type="project" value="UniProtKB-KW"/>
</dbReference>
<dbReference type="SUPFAM" id="SSF53335">
    <property type="entry name" value="S-adenosyl-L-methionine-dependent methyltransferases"/>
    <property type="match status" value="1"/>
</dbReference>
<keyword evidence="2" id="KW-0489">Methyltransferase</keyword>
<keyword evidence="3" id="KW-1185">Reference proteome</keyword>
<evidence type="ECO:0000259" key="1">
    <source>
        <dbReference type="Pfam" id="PF08241"/>
    </source>
</evidence>
<comment type="caution">
    <text evidence="2">The sequence shown here is derived from an EMBL/GenBank/DDBJ whole genome shotgun (WGS) entry which is preliminary data.</text>
</comment>
<organism evidence="2 3">
    <name type="scientific">Bradyrhizobium denitrificans</name>
    <dbReference type="NCBI Taxonomy" id="2734912"/>
    <lineage>
        <taxon>Bacteria</taxon>
        <taxon>Pseudomonadati</taxon>
        <taxon>Pseudomonadota</taxon>
        <taxon>Alphaproteobacteria</taxon>
        <taxon>Hyphomicrobiales</taxon>
        <taxon>Nitrobacteraceae</taxon>
        <taxon>Bradyrhizobium</taxon>
    </lineage>
</organism>
<protein>
    <submittedName>
        <fullName evidence="2">Class I SAM-dependent methyltransferase</fullName>
    </submittedName>
</protein>
<feature type="domain" description="Methyltransferase type 11" evidence="1">
    <location>
        <begin position="51"/>
        <end position="138"/>
    </location>
</feature>
<dbReference type="EMBL" id="JAFCLK010000016">
    <property type="protein sequence ID" value="MBR1137785.1"/>
    <property type="molecule type" value="Genomic_DNA"/>
</dbReference>
<sequence>MNDTIDIQQTFWNSWNASTREKDVGEVSIDQRDVIISWLEGLGRTDLKIIEVGCGAGWLCEHLTRFGQVTATDLSHEVIARTAKRLPEVRFIPGDFMTLDVGGDYDVAISLEVLAHVADQQAFLAKIADLLKPGGRLMLGTQNAPALRMNDIPPPAQGQLRRWTDRHELAQLLGNRFDVSEMFSITPHFNRGLLRYVNAPRVRRLAEALGLGWLHRSIRHTQERMWLGWTIMSLATVRTAR</sequence>
<dbReference type="InterPro" id="IPR013216">
    <property type="entry name" value="Methyltransf_11"/>
</dbReference>
<dbReference type="PANTHER" id="PTHR43861">
    <property type="entry name" value="TRANS-ACONITATE 2-METHYLTRANSFERASE-RELATED"/>
    <property type="match status" value="1"/>
</dbReference>
<dbReference type="Proteomes" id="UP001314635">
    <property type="component" value="Unassembled WGS sequence"/>
</dbReference>
<proteinExistence type="predicted"/>
<dbReference type="Gene3D" id="3.40.50.150">
    <property type="entry name" value="Vaccinia Virus protein VP39"/>
    <property type="match status" value="1"/>
</dbReference>
<reference evidence="3" key="1">
    <citation type="journal article" date="2021" name="ISME J.">
        <title>Evolutionary origin and ecological implication of a unique nif island in free-living Bradyrhizobium lineages.</title>
        <authorList>
            <person name="Tao J."/>
        </authorList>
    </citation>
    <scope>NUCLEOTIDE SEQUENCE [LARGE SCALE GENOMIC DNA]</scope>
    <source>
        <strain evidence="3">SZCCT0094</strain>
    </source>
</reference>
<evidence type="ECO:0000313" key="2">
    <source>
        <dbReference type="EMBL" id="MBR1137785.1"/>
    </source>
</evidence>
<name>A0ABS5G9E9_9BRAD</name>
<dbReference type="InterPro" id="IPR029063">
    <property type="entry name" value="SAM-dependent_MTases_sf"/>
</dbReference>
<dbReference type="CDD" id="cd02440">
    <property type="entry name" value="AdoMet_MTases"/>
    <property type="match status" value="1"/>
</dbReference>
<gene>
    <name evidence="2" type="ORF">JQ619_18605</name>
</gene>
<dbReference type="RefSeq" id="WP_172236926.1">
    <property type="nucleotide sequence ID" value="NZ_JABFDP010000013.1"/>
</dbReference>
<keyword evidence="2" id="KW-0808">Transferase</keyword>
<accession>A0ABS5G9E9</accession>
<evidence type="ECO:0000313" key="3">
    <source>
        <dbReference type="Proteomes" id="UP001314635"/>
    </source>
</evidence>